<dbReference type="GO" id="GO:0006355">
    <property type="term" value="P:regulation of DNA-templated transcription"/>
    <property type="evidence" value="ECO:0007669"/>
    <property type="project" value="TreeGrafter"/>
</dbReference>
<dbReference type="STRING" id="685588.A0A067SDJ5"/>
<gene>
    <name evidence="4" type="ORF">GALMADRAFT_77771</name>
</gene>
<keyword evidence="1" id="KW-0156">Chromatin regulator</keyword>
<accession>A0A067SDJ5</accession>
<feature type="non-terminal residue" evidence="4">
    <location>
        <position position="1"/>
    </location>
</feature>
<organism evidence="4 5">
    <name type="scientific">Galerina marginata (strain CBS 339.88)</name>
    <dbReference type="NCBI Taxonomy" id="685588"/>
    <lineage>
        <taxon>Eukaryota</taxon>
        <taxon>Fungi</taxon>
        <taxon>Dikarya</taxon>
        <taxon>Basidiomycota</taxon>
        <taxon>Agaricomycotina</taxon>
        <taxon>Agaricomycetes</taxon>
        <taxon>Agaricomycetidae</taxon>
        <taxon>Agaricales</taxon>
        <taxon>Agaricineae</taxon>
        <taxon>Strophariaceae</taxon>
        <taxon>Galerina</taxon>
    </lineage>
</organism>
<evidence type="ECO:0000259" key="3">
    <source>
        <dbReference type="SMART" id="SM00317"/>
    </source>
</evidence>
<feature type="domain" description="SET" evidence="3">
    <location>
        <begin position="57"/>
        <end position="225"/>
    </location>
</feature>
<dbReference type="InterPro" id="IPR001214">
    <property type="entry name" value="SET_dom"/>
</dbReference>
<proteinExistence type="predicted"/>
<dbReference type="SMART" id="SM00317">
    <property type="entry name" value="SET"/>
    <property type="match status" value="1"/>
</dbReference>
<dbReference type="GO" id="GO:0070210">
    <property type="term" value="C:Rpd3L-Expanded complex"/>
    <property type="evidence" value="ECO:0007669"/>
    <property type="project" value="TreeGrafter"/>
</dbReference>
<sequence>HDDEPVEVDDWTQSYVHITQDIIPNDETRTKLRRQAQHWRGITAVTASPVPPTSTHNPLLSFHTHPGVLPPTYGLHTTLPIPASRLITPYTSTITPSASYLADPLNAYAHLGMPKPYVHLVGPPLDVALDARGAGGEGRFVRNGCRPNAVLRPVLCAGAGVGAGGKENVKEGKKSPQPSGKGKERAIDPDADSSGSTLSFGVFALRDLKAGEEVVLGWEWDDGNAVHSLPALLKTPGMFP</sequence>
<dbReference type="PANTHER" id="PTHR46462">
    <property type="entry name" value="UPSET, ISOFORM A"/>
    <property type="match status" value="1"/>
</dbReference>
<dbReference type="HOGENOM" id="CLU_054893_1_0_1"/>
<dbReference type="PANTHER" id="PTHR46462:SF3">
    <property type="entry name" value="UPSET, ISOFORM A"/>
    <property type="match status" value="1"/>
</dbReference>
<evidence type="ECO:0000256" key="1">
    <source>
        <dbReference type="ARBA" id="ARBA00022853"/>
    </source>
</evidence>
<dbReference type="InterPro" id="IPR046341">
    <property type="entry name" value="SET_dom_sf"/>
</dbReference>
<keyword evidence="5" id="KW-1185">Reference proteome</keyword>
<dbReference type="Gene3D" id="2.170.270.10">
    <property type="entry name" value="SET domain"/>
    <property type="match status" value="1"/>
</dbReference>
<reference evidence="5" key="1">
    <citation type="journal article" date="2014" name="Proc. Natl. Acad. Sci. U.S.A.">
        <title>Extensive sampling of basidiomycete genomes demonstrates inadequacy of the white-rot/brown-rot paradigm for wood decay fungi.</title>
        <authorList>
            <person name="Riley R."/>
            <person name="Salamov A.A."/>
            <person name="Brown D.W."/>
            <person name="Nagy L.G."/>
            <person name="Floudas D."/>
            <person name="Held B.W."/>
            <person name="Levasseur A."/>
            <person name="Lombard V."/>
            <person name="Morin E."/>
            <person name="Otillar R."/>
            <person name="Lindquist E.A."/>
            <person name="Sun H."/>
            <person name="LaButti K.M."/>
            <person name="Schmutz J."/>
            <person name="Jabbour D."/>
            <person name="Luo H."/>
            <person name="Baker S.E."/>
            <person name="Pisabarro A.G."/>
            <person name="Walton J.D."/>
            <person name="Blanchette R.A."/>
            <person name="Henrissat B."/>
            <person name="Martin F."/>
            <person name="Cullen D."/>
            <person name="Hibbett D.S."/>
            <person name="Grigoriev I.V."/>
        </authorList>
    </citation>
    <scope>NUCLEOTIDE SEQUENCE [LARGE SCALE GENOMIC DNA]</scope>
    <source>
        <strain evidence="5">CBS 339.88</strain>
    </source>
</reference>
<dbReference type="GO" id="GO:0006325">
    <property type="term" value="P:chromatin organization"/>
    <property type="evidence" value="ECO:0007669"/>
    <property type="project" value="UniProtKB-KW"/>
</dbReference>
<evidence type="ECO:0000313" key="4">
    <source>
        <dbReference type="EMBL" id="KDR68990.1"/>
    </source>
</evidence>
<protein>
    <recommendedName>
        <fullName evidence="3">SET domain-containing protein</fullName>
    </recommendedName>
</protein>
<name>A0A067SDJ5_GALM3</name>
<dbReference type="Proteomes" id="UP000027222">
    <property type="component" value="Unassembled WGS sequence"/>
</dbReference>
<dbReference type="SUPFAM" id="SSF82199">
    <property type="entry name" value="SET domain"/>
    <property type="match status" value="1"/>
</dbReference>
<dbReference type="OrthoDB" id="79252at2759"/>
<evidence type="ECO:0000256" key="2">
    <source>
        <dbReference type="SAM" id="MobiDB-lite"/>
    </source>
</evidence>
<dbReference type="AlphaFoldDB" id="A0A067SDJ5"/>
<evidence type="ECO:0000313" key="5">
    <source>
        <dbReference type="Proteomes" id="UP000027222"/>
    </source>
</evidence>
<feature type="region of interest" description="Disordered" evidence="2">
    <location>
        <begin position="164"/>
        <end position="193"/>
    </location>
</feature>
<dbReference type="EMBL" id="KL142404">
    <property type="protein sequence ID" value="KDR68990.1"/>
    <property type="molecule type" value="Genomic_DNA"/>
</dbReference>
<dbReference type="GO" id="GO:0034967">
    <property type="term" value="C:Set3 complex"/>
    <property type="evidence" value="ECO:0007669"/>
    <property type="project" value="TreeGrafter"/>
</dbReference>